<evidence type="ECO:0000259" key="2">
    <source>
        <dbReference type="Pfam" id="PF22893"/>
    </source>
</evidence>
<feature type="signal peptide" evidence="1">
    <location>
        <begin position="1"/>
        <end position="21"/>
    </location>
</feature>
<dbReference type="Pfam" id="PF22893">
    <property type="entry name" value="ULD_2"/>
    <property type="match status" value="1"/>
</dbReference>
<name>A0AAD7IQ88_9AGAR</name>
<dbReference type="AlphaFoldDB" id="A0AAD7IQ88"/>
<keyword evidence="4" id="KW-1185">Reference proteome</keyword>
<proteinExistence type="predicted"/>
<sequence length="331" mass="36570">MSALFPFGDILALANLALTIAKILRENTGSSGEYQALIAELDSSGTALQSLDQFVSNAGPTKLQYSVENTVKFALSRCQTLMADFLKKKAGSGNSTRDESWRKIGWGLFKKDEIRLLKQQLMDQKATINIMLGLSHCTSLERVLKASNDQQITLASMQYNIQQLPRALGYTWEGDNNHKVIWFIDAVGNKLPIAIELCITRATFEGLLRVYFKNRAGNRYIEQEHYELAEEAEGECPGSRTGTTTETCPSCQRSVAIQDTSGFTCSFCGTFVRDYKSMQDQFPTRTASAITLSDADPQTSGAPAPEERFIRRFLVRNADARAAATALMAIG</sequence>
<dbReference type="Proteomes" id="UP001215280">
    <property type="component" value="Unassembled WGS sequence"/>
</dbReference>
<evidence type="ECO:0000256" key="1">
    <source>
        <dbReference type="SAM" id="SignalP"/>
    </source>
</evidence>
<dbReference type="EMBL" id="JARJLG010000097">
    <property type="protein sequence ID" value="KAJ7746799.1"/>
    <property type="molecule type" value="Genomic_DNA"/>
</dbReference>
<gene>
    <name evidence="3" type="ORF">DFH07DRAFT_1038152</name>
</gene>
<evidence type="ECO:0000313" key="4">
    <source>
        <dbReference type="Proteomes" id="UP001215280"/>
    </source>
</evidence>
<feature type="chain" id="PRO_5042073444" description="Ubiquitin-like domain-containing protein" evidence="1">
    <location>
        <begin position="22"/>
        <end position="331"/>
    </location>
</feature>
<reference evidence="3" key="1">
    <citation type="submission" date="2023-03" db="EMBL/GenBank/DDBJ databases">
        <title>Massive genome expansion in bonnet fungi (Mycena s.s.) driven by repeated elements and novel gene families across ecological guilds.</title>
        <authorList>
            <consortium name="Lawrence Berkeley National Laboratory"/>
            <person name="Harder C.B."/>
            <person name="Miyauchi S."/>
            <person name="Viragh M."/>
            <person name="Kuo A."/>
            <person name="Thoen E."/>
            <person name="Andreopoulos B."/>
            <person name="Lu D."/>
            <person name="Skrede I."/>
            <person name="Drula E."/>
            <person name="Henrissat B."/>
            <person name="Morin E."/>
            <person name="Kohler A."/>
            <person name="Barry K."/>
            <person name="LaButti K."/>
            <person name="Morin E."/>
            <person name="Salamov A."/>
            <person name="Lipzen A."/>
            <person name="Mereny Z."/>
            <person name="Hegedus B."/>
            <person name="Baldrian P."/>
            <person name="Stursova M."/>
            <person name="Weitz H."/>
            <person name="Taylor A."/>
            <person name="Grigoriev I.V."/>
            <person name="Nagy L.G."/>
            <person name="Martin F."/>
            <person name="Kauserud H."/>
        </authorList>
    </citation>
    <scope>NUCLEOTIDE SEQUENCE</scope>
    <source>
        <strain evidence="3">CBHHK188m</strain>
    </source>
</reference>
<evidence type="ECO:0000313" key="3">
    <source>
        <dbReference type="EMBL" id="KAJ7746799.1"/>
    </source>
</evidence>
<feature type="domain" description="Ubiquitin-like" evidence="2">
    <location>
        <begin position="179"/>
        <end position="231"/>
    </location>
</feature>
<keyword evidence="1" id="KW-0732">Signal</keyword>
<comment type="caution">
    <text evidence="3">The sequence shown here is derived from an EMBL/GenBank/DDBJ whole genome shotgun (WGS) entry which is preliminary data.</text>
</comment>
<organism evidence="3 4">
    <name type="scientific">Mycena maculata</name>
    <dbReference type="NCBI Taxonomy" id="230809"/>
    <lineage>
        <taxon>Eukaryota</taxon>
        <taxon>Fungi</taxon>
        <taxon>Dikarya</taxon>
        <taxon>Basidiomycota</taxon>
        <taxon>Agaricomycotina</taxon>
        <taxon>Agaricomycetes</taxon>
        <taxon>Agaricomycetidae</taxon>
        <taxon>Agaricales</taxon>
        <taxon>Marasmiineae</taxon>
        <taxon>Mycenaceae</taxon>
        <taxon>Mycena</taxon>
    </lineage>
</organism>
<dbReference type="PANTHER" id="PTHR38886">
    <property type="entry name" value="SESA DOMAIN-CONTAINING PROTEIN"/>
    <property type="match status" value="1"/>
</dbReference>
<protein>
    <recommendedName>
        <fullName evidence="2">Ubiquitin-like domain-containing protein</fullName>
    </recommendedName>
</protein>
<dbReference type="PANTHER" id="PTHR38886:SF1">
    <property type="entry name" value="NACHT-NTPASE AND P-LOOP NTPASES N-TERMINAL DOMAIN-CONTAINING PROTEIN"/>
    <property type="match status" value="1"/>
</dbReference>
<accession>A0AAD7IQ88</accession>
<dbReference type="InterPro" id="IPR054464">
    <property type="entry name" value="ULD_fung"/>
</dbReference>